<feature type="region of interest" description="Disordered" evidence="1">
    <location>
        <begin position="112"/>
        <end position="147"/>
    </location>
</feature>
<feature type="compositionally biased region" description="Polar residues" evidence="1">
    <location>
        <begin position="185"/>
        <end position="194"/>
    </location>
</feature>
<accession>A0ABQ9XRA4</accession>
<dbReference type="EMBL" id="JARBJD010000093">
    <property type="protein sequence ID" value="KAK2953262.1"/>
    <property type="molecule type" value="Genomic_DNA"/>
</dbReference>
<gene>
    <name evidence="2" type="ORF">BLNAU_11725</name>
</gene>
<feature type="compositionally biased region" description="Polar residues" evidence="1">
    <location>
        <begin position="124"/>
        <end position="137"/>
    </location>
</feature>
<protein>
    <recommendedName>
        <fullName evidence="4">HAT C-terminal dimerisation domain-containing protein</fullName>
    </recommendedName>
</protein>
<feature type="compositionally biased region" description="Basic and acidic residues" evidence="1">
    <location>
        <begin position="198"/>
        <end position="211"/>
    </location>
</feature>
<proteinExistence type="predicted"/>
<organism evidence="2 3">
    <name type="scientific">Blattamonas nauphoetae</name>
    <dbReference type="NCBI Taxonomy" id="2049346"/>
    <lineage>
        <taxon>Eukaryota</taxon>
        <taxon>Metamonada</taxon>
        <taxon>Preaxostyla</taxon>
        <taxon>Oxymonadida</taxon>
        <taxon>Blattamonas</taxon>
    </lineage>
</organism>
<evidence type="ECO:0000256" key="1">
    <source>
        <dbReference type="SAM" id="MobiDB-lite"/>
    </source>
</evidence>
<dbReference type="Proteomes" id="UP001281761">
    <property type="component" value="Unassembled WGS sequence"/>
</dbReference>
<comment type="caution">
    <text evidence="2">The sequence shown here is derived from an EMBL/GenBank/DDBJ whole genome shotgun (WGS) entry which is preliminary data.</text>
</comment>
<evidence type="ECO:0000313" key="3">
    <source>
        <dbReference type="Proteomes" id="UP001281761"/>
    </source>
</evidence>
<evidence type="ECO:0008006" key="4">
    <source>
        <dbReference type="Google" id="ProtNLM"/>
    </source>
</evidence>
<evidence type="ECO:0000313" key="2">
    <source>
        <dbReference type="EMBL" id="KAK2953262.1"/>
    </source>
</evidence>
<feature type="compositionally biased region" description="Basic and acidic residues" evidence="1">
    <location>
        <begin position="171"/>
        <end position="181"/>
    </location>
</feature>
<keyword evidence="3" id="KW-1185">Reference proteome</keyword>
<name>A0ABQ9XRA4_9EUKA</name>
<feature type="region of interest" description="Disordered" evidence="1">
    <location>
        <begin position="159"/>
        <end position="211"/>
    </location>
</feature>
<reference evidence="2 3" key="1">
    <citation type="journal article" date="2022" name="bioRxiv">
        <title>Genomics of Preaxostyla Flagellates Illuminates Evolutionary Transitions and the Path Towards Mitochondrial Loss.</title>
        <authorList>
            <person name="Novak L.V.F."/>
            <person name="Treitli S.C."/>
            <person name="Pyrih J."/>
            <person name="Halakuc P."/>
            <person name="Pipaliya S.V."/>
            <person name="Vacek V."/>
            <person name="Brzon O."/>
            <person name="Soukal P."/>
            <person name="Eme L."/>
            <person name="Dacks J.B."/>
            <person name="Karnkowska A."/>
            <person name="Elias M."/>
            <person name="Hampl V."/>
        </authorList>
    </citation>
    <scope>NUCLEOTIDE SEQUENCE [LARGE SCALE GENOMIC DNA]</scope>
    <source>
        <strain evidence="2">NAU3</strain>
        <tissue evidence="2">Gut</tissue>
    </source>
</reference>
<sequence length="211" mass="24021">MQSVYRVHCSTILRSPTSIVEYLLREEHFKMDQAMFGLLKVMLTISATTVDTEREFSTVHRTKRKDRTNLTTHHVESKVDGVSEVLRVQPPKMRCLRRDMCYDEKCLDSAHGCPSSNRVHRDSASTNQSSIIQSQLLPESPLRKKTTKRRTLIHLGCQPRGVVDDDDEDDEVKHAVKKQFDESEPQSFNSQCASSIERGADTTKRSGIDGE</sequence>